<reference evidence="6 7" key="1">
    <citation type="journal article" date="2018" name="New Phytol.">
        <title>Phylogenomics of Endogonaceae and evolution of mycorrhizas within Mucoromycota.</title>
        <authorList>
            <person name="Chang Y."/>
            <person name="Desiro A."/>
            <person name="Na H."/>
            <person name="Sandor L."/>
            <person name="Lipzen A."/>
            <person name="Clum A."/>
            <person name="Barry K."/>
            <person name="Grigoriev I.V."/>
            <person name="Martin F.M."/>
            <person name="Stajich J.E."/>
            <person name="Smith M.E."/>
            <person name="Bonito G."/>
            <person name="Spatafora J.W."/>
        </authorList>
    </citation>
    <scope>NUCLEOTIDE SEQUENCE [LARGE SCALE GENOMIC DNA]</scope>
    <source>
        <strain evidence="6 7">AD002</strain>
    </source>
</reference>
<dbReference type="Proteomes" id="UP000274822">
    <property type="component" value="Unassembled WGS sequence"/>
</dbReference>
<feature type="repeat" description="PPR" evidence="2">
    <location>
        <begin position="345"/>
        <end position="382"/>
    </location>
</feature>
<keyword evidence="1" id="KW-0677">Repeat</keyword>
<feature type="repeat" description="PPR" evidence="2">
    <location>
        <begin position="547"/>
        <end position="581"/>
    </location>
</feature>
<accession>A0A433QJG8</accession>
<gene>
    <name evidence="6" type="ORF">BC938DRAFT_480067</name>
</gene>
<evidence type="ECO:0000256" key="1">
    <source>
        <dbReference type="ARBA" id="ARBA00022737"/>
    </source>
</evidence>
<dbReference type="InterPro" id="IPR011990">
    <property type="entry name" value="TPR-like_helical_dom_sf"/>
</dbReference>
<feature type="compositionally biased region" description="Basic and acidic residues" evidence="4">
    <location>
        <begin position="1150"/>
        <end position="1165"/>
    </location>
</feature>
<dbReference type="Pfam" id="PF13812">
    <property type="entry name" value="PPR_3"/>
    <property type="match status" value="1"/>
</dbReference>
<feature type="repeat" description="PPR" evidence="2">
    <location>
        <begin position="617"/>
        <end position="651"/>
    </location>
</feature>
<dbReference type="PANTHER" id="PTHR47931">
    <property type="entry name" value="OS01G0228400 PROTEIN"/>
    <property type="match status" value="1"/>
</dbReference>
<evidence type="ECO:0000313" key="6">
    <source>
        <dbReference type="EMBL" id="RUS29922.1"/>
    </source>
</evidence>
<organism evidence="6 7">
    <name type="scientific">Jimgerdemannia flammicorona</name>
    <dbReference type="NCBI Taxonomy" id="994334"/>
    <lineage>
        <taxon>Eukaryota</taxon>
        <taxon>Fungi</taxon>
        <taxon>Fungi incertae sedis</taxon>
        <taxon>Mucoromycota</taxon>
        <taxon>Mucoromycotina</taxon>
        <taxon>Endogonomycetes</taxon>
        <taxon>Endogonales</taxon>
        <taxon>Endogonaceae</taxon>
        <taxon>Jimgerdemannia</taxon>
    </lineage>
</organism>
<dbReference type="InterPro" id="IPR002885">
    <property type="entry name" value="PPR_rpt"/>
</dbReference>
<name>A0A433QJG8_9FUNG</name>
<dbReference type="Pfam" id="PF01535">
    <property type="entry name" value="PPR"/>
    <property type="match status" value="1"/>
</dbReference>
<keyword evidence="3" id="KW-0175">Coiled coil</keyword>
<evidence type="ECO:0000259" key="5">
    <source>
        <dbReference type="Pfam" id="PF17177"/>
    </source>
</evidence>
<dbReference type="Pfam" id="PF17177">
    <property type="entry name" value="PPR_long"/>
    <property type="match status" value="2"/>
</dbReference>
<feature type="region of interest" description="Disordered" evidence="4">
    <location>
        <begin position="1150"/>
        <end position="1175"/>
    </location>
</feature>
<feature type="repeat" description="PPR" evidence="2">
    <location>
        <begin position="758"/>
        <end position="792"/>
    </location>
</feature>
<dbReference type="InterPro" id="IPR033443">
    <property type="entry name" value="PROP1-like_PPR_dom"/>
</dbReference>
<sequence length="1309" mass="147026">MFSEAACIDHLTRNPTVAAKAAESARRLRSSARHRSQQALPSTITPTTGDVLRASFSAAKHAGSILTFLIPAASTVTSAKVSGRTINTWLSLVQLNGARWATRGVWTAYEFGSAGGSKLVSPSAPGRRNFGHSVAWTLNNDSRRTTLQKTRVQLHVCSSRRTLPLIMNAQPLSTPHHSVLTTLHPITTTVSTLRCYTSVVHPPSGPDTPNIFHAAALEQSTTFAAHTPIRALLRGISLKRNPWPPDRAWDCYTDLALHDLLSAVTREDYHALIRYFIQIGNTDNNYGIVYIQALLMDMRAMGMSLGRRERLALMHVLGLNGRFGEMERVFEGLERDGLLIVGDEDQRPFRTLMVTYGEREGIGMIEKVLEVYERMRKRGIVPDNQTYNAFKSVLRDLGEPDIVWKWFTGLTVEETVEEKAERMREGKDGAGGRVTVDSRLYRELLMYFAGARKVEYALELWDAIAARGIERSVYEYTEMIHKAGRAGYVSRALEIFDEMMKQHGPNFPTTATFSALIDIHAHAKPHPDVDAALQAYEHMLALNIHPDVRTYSPLLDMFAKRGDLVIVRRLYADLLTNGIPPNVYIFSSLIECLVGHEDIQGATAIFRAMPALGVNPNEVTYNLLIRTYAREQDLQGAWRLLEAMIAADVRPDVVTFSTLIALHADLCDVSGARAVARRMISTRVRPNQYVYAALMDAYARAGDVIGAERIFEEMFKTGWKPNKVVYNTLLGTYVRAGDMSRVLLVYRRMEKDPTIGFNAYTFAHLIEGFTRRGAMRAAEELLSSMPGVGIRPNMQCFTALMQGYVWRGELEGAQDVVKRMIGEGIRPGFRTYAVLVDAYARAGELDTAARLVERVGIEAAEAARNAVVEEEIAEVERERERRRMQARSWTWMWGEEEVAEVKGEAAKTTATAETIEEILTRTYLHSPRTSVPPPHVFQPLLEAYVRMGMGAEARELLAGMCGLGVRLSSQVFVTLMNLYRREGNVAAVEAIWEALSGPTSGIVDDPSTTTKATLETDTIPIPDDPVLEGLVPHPTILRPYYRPPAPPPNFALSVLVDTLSVAGRMRALDRLWKRLETMGYQFDVHNWNRLAVAMVRGGHVIEACQIASEKLLREPSVPVGKTPVPESLAWELSDEDAKLMPEWLLAGEAEKKRTRGSERRRDRIGSDTPVYPPFPHQRTMTALAMCLERLRVGNWPDKWDFRGIGWSETNPDESGYEKAAKTMEEIEARFPDVMEAIGQGELVEFTRELRHNLVDEDLEAQWREWESEEWEEGGWGKQRGAMRVFLRWRRDTGMGRRKKDEGKKTARKG</sequence>
<feature type="repeat" description="PPR" evidence="2">
    <location>
        <begin position="793"/>
        <end position="827"/>
    </location>
</feature>
<dbReference type="PROSITE" id="PS51375">
    <property type="entry name" value="PPR"/>
    <property type="match status" value="8"/>
</dbReference>
<dbReference type="EMBL" id="RBNJ01004493">
    <property type="protein sequence ID" value="RUS29922.1"/>
    <property type="molecule type" value="Genomic_DNA"/>
</dbReference>
<evidence type="ECO:0000256" key="2">
    <source>
        <dbReference type="PROSITE-ProRule" id="PRU00708"/>
    </source>
</evidence>
<protein>
    <recommendedName>
        <fullName evidence="5">PROP1-like PPR domain-containing protein</fullName>
    </recommendedName>
</protein>
<feature type="repeat" description="PPR" evidence="2">
    <location>
        <begin position="722"/>
        <end position="752"/>
    </location>
</feature>
<feature type="coiled-coil region" evidence="3">
    <location>
        <begin position="858"/>
        <end position="885"/>
    </location>
</feature>
<feature type="repeat" description="PPR" evidence="2">
    <location>
        <begin position="687"/>
        <end position="721"/>
    </location>
</feature>
<feature type="repeat" description="PPR" evidence="2">
    <location>
        <begin position="582"/>
        <end position="616"/>
    </location>
</feature>
<evidence type="ECO:0000256" key="3">
    <source>
        <dbReference type="SAM" id="Coils"/>
    </source>
</evidence>
<evidence type="ECO:0000313" key="7">
    <source>
        <dbReference type="Proteomes" id="UP000274822"/>
    </source>
</evidence>
<proteinExistence type="predicted"/>
<feature type="domain" description="PROP1-like PPR" evidence="5">
    <location>
        <begin position="559"/>
        <end position="712"/>
    </location>
</feature>
<dbReference type="SUPFAM" id="SSF48452">
    <property type="entry name" value="TPR-like"/>
    <property type="match status" value="1"/>
</dbReference>
<comment type="caution">
    <text evidence="6">The sequence shown here is derived from an EMBL/GenBank/DDBJ whole genome shotgun (WGS) entry which is preliminary data.</text>
</comment>
<feature type="domain" description="PROP1-like PPR" evidence="5">
    <location>
        <begin position="730"/>
        <end position="854"/>
    </location>
</feature>
<dbReference type="Gene3D" id="1.25.40.10">
    <property type="entry name" value="Tetratricopeptide repeat domain"/>
    <property type="match status" value="5"/>
</dbReference>
<dbReference type="PANTHER" id="PTHR47931:SF2">
    <property type="entry name" value="OS01G0228400 PROTEIN"/>
    <property type="match status" value="1"/>
</dbReference>
<dbReference type="NCBIfam" id="TIGR00756">
    <property type="entry name" value="PPR"/>
    <property type="match status" value="4"/>
</dbReference>
<keyword evidence="7" id="KW-1185">Reference proteome</keyword>
<evidence type="ECO:0000256" key="4">
    <source>
        <dbReference type="SAM" id="MobiDB-lite"/>
    </source>
</evidence>